<dbReference type="PROSITE" id="PS50262">
    <property type="entry name" value="G_PROTEIN_RECEP_F1_2"/>
    <property type="match status" value="1"/>
</dbReference>
<comment type="similarity">
    <text evidence="2">Belongs to the G-protein coupled receptor 1 family.</text>
</comment>
<evidence type="ECO:0000256" key="4">
    <source>
        <dbReference type="ARBA" id="ARBA00022692"/>
    </source>
</evidence>
<dbReference type="PANTHER" id="PTHR46925:SF2">
    <property type="entry name" value="G-PROTEIN COUPLED RECEPTOR TKR-1-RELATED"/>
    <property type="match status" value="1"/>
</dbReference>
<evidence type="ECO:0000256" key="6">
    <source>
        <dbReference type="ARBA" id="ARBA00023040"/>
    </source>
</evidence>
<evidence type="ECO:0000256" key="10">
    <source>
        <dbReference type="SAM" id="Phobius"/>
    </source>
</evidence>
<protein>
    <recommendedName>
        <fullName evidence="11">G-protein coupled receptors family 1 profile domain-containing protein</fullName>
    </recommendedName>
</protein>
<dbReference type="PANTHER" id="PTHR46925">
    <property type="entry name" value="G-PROTEIN COUPLED RECEPTOR TKR-1-RELATED"/>
    <property type="match status" value="1"/>
</dbReference>
<gene>
    <name evidence="12" type="ORF">PYX00_002371</name>
</gene>
<evidence type="ECO:0000256" key="3">
    <source>
        <dbReference type="ARBA" id="ARBA00022475"/>
    </source>
</evidence>
<name>A0AAW2IIM5_9NEOP</name>
<keyword evidence="9" id="KW-0807">Transducer</keyword>
<evidence type="ECO:0000256" key="9">
    <source>
        <dbReference type="ARBA" id="ARBA00023224"/>
    </source>
</evidence>
<comment type="subcellular location">
    <subcellularLocation>
        <location evidence="1">Cell membrane</location>
        <topology evidence="1">Multi-pass membrane protein</topology>
    </subcellularLocation>
</comment>
<dbReference type="InterPro" id="IPR017452">
    <property type="entry name" value="GPCR_Rhodpsn_7TM"/>
</dbReference>
<comment type="caution">
    <text evidence="12">The sequence shown here is derived from an EMBL/GenBank/DDBJ whole genome shotgun (WGS) entry which is preliminary data.</text>
</comment>
<dbReference type="SUPFAM" id="SSF81321">
    <property type="entry name" value="Family A G protein-coupled receptor-like"/>
    <property type="match status" value="1"/>
</dbReference>
<keyword evidence="5 10" id="KW-1133">Transmembrane helix</keyword>
<evidence type="ECO:0000256" key="7">
    <source>
        <dbReference type="ARBA" id="ARBA00023136"/>
    </source>
</evidence>
<feature type="transmembrane region" description="Helical" evidence="10">
    <location>
        <begin position="39"/>
        <end position="60"/>
    </location>
</feature>
<keyword evidence="8" id="KW-0675">Receptor</keyword>
<evidence type="ECO:0000256" key="2">
    <source>
        <dbReference type="ARBA" id="ARBA00010663"/>
    </source>
</evidence>
<proteinExistence type="inferred from homology"/>
<feature type="domain" description="G-protein coupled receptors family 1 profile" evidence="11">
    <location>
        <begin position="1"/>
        <end position="57"/>
    </location>
</feature>
<evidence type="ECO:0000313" key="12">
    <source>
        <dbReference type="EMBL" id="KAL0281365.1"/>
    </source>
</evidence>
<dbReference type="Gene3D" id="1.20.1070.10">
    <property type="entry name" value="Rhodopsin 7-helix transmembrane proteins"/>
    <property type="match status" value="1"/>
</dbReference>
<dbReference type="GO" id="GO:0004995">
    <property type="term" value="F:tachykinin receptor activity"/>
    <property type="evidence" value="ECO:0007669"/>
    <property type="project" value="InterPro"/>
</dbReference>
<evidence type="ECO:0000256" key="5">
    <source>
        <dbReference type="ARBA" id="ARBA00022989"/>
    </source>
</evidence>
<organism evidence="12">
    <name type="scientific">Menopon gallinae</name>
    <name type="common">poultry shaft louse</name>
    <dbReference type="NCBI Taxonomy" id="328185"/>
    <lineage>
        <taxon>Eukaryota</taxon>
        <taxon>Metazoa</taxon>
        <taxon>Ecdysozoa</taxon>
        <taxon>Arthropoda</taxon>
        <taxon>Hexapoda</taxon>
        <taxon>Insecta</taxon>
        <taxon>Pterygota</taxon>
        <taxon>Neoptera</taxon>
        <taxon>Paraneoptera</taxon>
        <taxon>Psocodea</taxon>
        <taxon>Troctomorpha</taxon>
        <taxon>Phthiraptera</taxon>
        <taxon>Amblycera</taxon>
        <taxon>Menoponidae</taxon>
        <taxon>Menopon</taxon>
    </lineage>
</organism>
<sequence>MIRMMVLVVVVFTICWLPFNVMMLMIDHIRSWEGVAYMWFAFHWLAMSHTCYNPIIYAYMNNRFRMGFVRYRPDGKASATTDSKTLLVFSILSKLQCPKYVLPAEHTRAGSISGSTVAGNEID</sequence>
<keyword evidence="3" id="KW-1003">Cell membrane</keyword>
<dbReference type="InterPro" id="IPR000276">
    <property type="entry name" value="GPCR_Rhodpsn"/>
</dbReference>
<dbReference type="InterPro" id="IPR001681">
    <property type="entry name" value="Neurokn_rcpt"/>
</dbReference>
<keyword evidence="7 10" id="KW-0472">Membrane</keyword>
<keyword evidence="6" id="KW-0297">G-protein coupled receptor</keyword>
<evidence type="ECO:0000256" key="1">
    <source>
        <dbReference type="ARBA" id="ARBA00004651"/>
    </source>
</evidence>
<evidence type="ECO:0000256" key="8">
    <source>
        <dbReference type="ARBA" id="ARBA00023170"/>
    </source>
</evidence>
<accession>A0AAW2IIM5</accession>
<evidence type="ECO:0000259" key="11">
    <source>
        <dbReference type="PROSITE" id="PS50262"/>
    </source>
</evidence>
<keyword evidence="4 10" id="KW-0812">Transmembrane</keyword>
<dbReference type="Pfam" id="PF00001">
    <property type="entry name" value="7tm_1"/>
    <property type="match status" value="1"/>
</dbReference>
<reference evidence="12" key="1">
    <citation type="journal article" date="2024" name="Gigascience">
        <title>Chromosome-level genome of the poultry shaft louse Menopon gallinae provides insight into the host-switching and adaptive evolution of parasitic lice.</title>
        <authorList>
            <person name="Xu Y."/>
            <person name="Ma L."/>
            <person name="Liu S."/>
            <person name="Liang Y."/>
            <person name="Liu Q."/>
            <person name="He Z."/>
            <person name="Tian L."/>
            <person name="Duan Y."/>
            <person name="Cai W."/>
            <person name="Li H."/>
            <person name="Song F."/>
        </authorList>
    </citation>
    <scope>NUCLEOTIDE SEQUENCE</scope>
    <source>
        <strain evidence="12">Cailab_2023a</strain>
    </source>
</reference>
<dbReference type="EMBL" id="JARGDH010000001">
    <property type="protein sequence ID" value="KAL0281365.1"/>
    <property type="molecule type" value="Genomic_DNA"/>
</dbReference>
<dbReference type="PRINTS" id="PR00237">
    <property type="entry name" value="GPCRRHODOPSN"/>
</dbReference>
<dbReference type="GO" id="GO:0005886">
    <property type="term" value="C:plasma membrane"/>
    <property type="evidence" value="ECO:0007669"/>
    <property type="project" value="UniProtKB-SubCell"/>
</dbReference>
<dbReference type="AlphaFoldDB" id="A0AAW2IIM5"/>